<evidence type="ECO:0000313" key="1">
    <source>
        <dbReference type="EMBL" id="MCR8633679.1"/>
    </source>
</evidence>
<comment type="caution">
    <text evidence="1">The sequence shown here is derived from an EMBL/GenBank/DDBJ whole genome shotgun (WGS) entry which is preliminary data.</text>
</comment>
<accession>A0ABT1YKG5</accession>
<dbReference type="Proteomes" id="UP001300012">
    <property type="component" value="Unassembled WGS sequence"/>
</dbReference>
<protein>
    <submittedName>
        <fullName evidence="1">Uncharacterized protein</fullName>
    </submittedName>
</protein>
<keyword evidence="2" id="KW-1185">Reference proteome</keyword>
<gene>
    <name evidence="1" type="ORF">NV381_21065</name>
</gene>
<sequence length="56" mass="6586">MVIASVEKDLTFDYYEFVKETIEGGRFLTLFQFQMHYIRLKSDCKDGTVNTELSNN</sequence>
<evidence type="ECO:0000313" key="2">
    <source>
        <dbReference type="Proteomes" id="UP001300012"/>
    </source>
</evidence>
<dbReference type="RefSeq" id="WP_258215255.1">
    <property type="nucleotide sequence ID" value="NZ_JANQBD010000016.1"/>
</dbReference>
<dbReference type="EMBL" id="JANQBD010000016">
    <property type="protein sequence ID" value="MCR8633679.1"/>
    <property type="molecule type" value="Genomic_DNA"/>
</dbReference>
<proteinExistence type="predicted"/>
<reference evidence="1 2" key="1">
    <citation type="submission" date="2022-08" db="EMBL/GenBank/DDBJ databases">
        <title>Paenibacillus endoradicis sp. nov., Paenibacillus radicibacter sp. nov and Paenibacillus pararadicis sp. nov., three cold-adapted plant growth-promoting bacteria isolated from root of Larix gmelinii in Great Khingan.</title>
        <authorList>
            <person name="Xue H."/>
        </authorList>
    </citation>
    <scope>NUCLEOTIDE SEQUENCE [LARGE SCALE GENOMIC DNA]</scope>
    <source>
        <strain evidence="1 2">N5-1-1-5</strain>
    </source>
</reference>
<name>A0ABT1YKG5_9BACL</name>
<organism evidence="1 2">
    <name type="scientific">Paenibacillus radicis</name>
    <name type="common">ex Xue et al. 2023</name>
    <dbReference type="NCBI Taxonomy" id="2972489"/>
    <lineage>
        <taxon>Bacteria</taxon>
        <taxon>Bacillati</taxon>
        <taxon>Bacillota</taxon>
        <taxon>Bacilli</taxon>
        <taxon>Bacillales</taxon>
        <taxon>Paenibacillaceae</taxon>
        <taxon>Paenibacillus</taxon>
    </lineage>
</organism>